<accession>A0ACC6NYN8</accession>
<gene>
    <name evidence="1" type="ORF">RV045_01375</name>
</gene>
<sequence>MEPGRRLWLQHSALGAALLALAPLPVLAQTKTAAPKPGPVMVVGDSLSAEYGIARGTGWVSLLARQLAPRLVVNASVSGDTTAGGLGRLPQALRQFRPSHVMLELGANDALRGLALDQTERNLREMIALCRAAQASVLLIGLQIPPNYGATYTRDFAALFPRIASSEKVPLVPFLLAGVADAPNARTLFQADGLHPTSAAQPRILQTVMGVAQPWLAR</sequence>
<comment type="caution">
    <text evidence="1">The sequence shown here is derived from an EMBL/GenBank/DDBJ whole genome shotgun (WGS) entry which is preliminary data.</text>
</comment>
<name>A0ACC6NYN8_9BURK</name>
<keyword evidence="2" id="KW-1185">Reference proteome</keyword>
<reference evidence="1" key="1">
    <citation type="submission" date="2023-10" db="EMBL/GenBank/DDBJ databases">
        <title>Amphibacter perezi, gen. nov., sp. nov. a novel taxa of the family Comamonadaceae, class Betaproteobacteria isolated from the skin microbiota of Pelophylax perezi from different populations.</title>
        <authorList>
            <person name="Costa S."/>
            <person name="Proenca D.N."/>
            <person name="Lopes I."/>
            <person name="Morais P.V."/>
        </authorList>
    </citation>
    <scope>NUCLEOTIDE SEQUENCE</scope>
    <source>
        <strain evidence="1">SL12-8</strain>
    </source>
</reference>
<proteinExistence type="predicted"/>
<dbReference type="Proteomes" id="UP001364695">
    <property type="component" value="Unassembled WGS sequence"/>
</dbReference>
<evidence type="ECO:0000313" key="2">
    <source>
        <dbReference type="Proteomes" id="UP001364695"/>
    </source>
</evidence>
<evidence type="ECO:0000313" key="1">
    <source>
        <dbReference type="EMBL" id="MEJ7137080.1"/>
    </source>
</evidence>
<organism evidence="1 2">
    <name type="scientific">Amphibiibacter pelophylacis</name>
    <dbReference type="NCBI Taxonomy" id="1799477"/>
    <lineage>
        <taxon>Bacteria</taxon>
        <taxon>Pseudomonadati</taxon>
        <taxon>Pseudomonadota</taxon>
        <taxon>Betaproteobacteria</taxon>
        <taxon>Burkholderiales</taxon>
        <taxon>Sphaerotilaceae</taxon>
        <taxon>Amphibiibacter</taxon>
    </lineage>
</organism>
<dbReference type="EMBL" id="JAWDIE010000002">
    <property type="protein sequence ID" value="MEJ7137080.1"/>
    <property type="molecule type" value="Genomic_DNA"/>
</dbReference>
<protein>
    <submittedName>
        <fullName evidence="1">Arylesterase</fullName>
    </submittedName>
</protein>